<evidence type="ECO:0000256" key="3">
    <source>
        <dbReference type="ARBA" id="ARBA00023048"/>
    </source>
</evidence>
<feature type="domain" description="Pyosin/cloacin translocation" evidence="4">
    <location>
        <begin position="10"/>
        <end position="40"/>
    </location>
</feature>
<dbReference type="GO" id="GO:0031640">
    <property type="term" value="P:killing of cells of another organism"/>
    <property type="evidence" value="ECO:0007669"/>
    <property type="project" value="UniProtKB-KW"/>
</dbReference>
<evidence type="ECO:0000313" key="6">
    <source>
        <dbReference type="Proteomes" id="UP000442695"/>
    </source>
</evidence>
<organism evidence="5 6">
    <name type="scientific">Pseudomonas putida</name>
    <name type="common">Arthrobacter siderocapsulatus</name>
    <dbReference type="NCBI Taxonomy" id="303"/>
    <lineage>
        <taxon>Bacteria</taxon>
        <taxon>Pseudomonadati</taxon>
        <taxon>Pseudomonadota</taxon>
        <taxon>Gammaproteobacteria</taxon>
        <taxon>Pseudomonadales</taxon>
        <taxon>Pseudomonadaceae</taxon>
        <taxon>Pseudomonas</taxon>
    </lineage>
</organism>
<dbReference type="Pfam" id="PF06958">
    <property type="entry name" value="Pyocin_S"/>
    <property type="match status" value="1"/>
</dbReference>
<keyword evidence="2" id="KW-0044">Antibiotic</keyword>
<gene>
    <name evidence="5" type="ORF">GN299_23530</name>
</gene>
<reference evidence="5 6" key="1">
    <citation type="submission" date="2019-12" db="EMBL/GenBank/DDBJ databases">
        <authorList>
            <person name="Woiski C."/>
        </authorList>
    </citation>
    <scope>NUCLEOTIDE SEQUENCE [LARGE SCALE GENOMIC DNA]</scope>
    <source>
        <strain evidence="5 6">BOE100</strain>
    </source>
</reference>
<accession>A0A7V8J2D7</accession>
<evidence type="ECO:0000259" key="4">
    <source>
        <dbReference type="Pfam" id="PF06958"/>
    </source>
</evidence>
<protein>
    <recommendedName>
        <fullName evidence="4">Pyosin/cloacin translocation domain-containing protein</fullName>
    </recommendedName>
</protein>
<dbReference type="GO" id="GO:0042742">
    <property type="term" value="P:defense response to bacterium"/>
    <property type="evidence" value="ECO:0007669"/>
    <property type="project" value="UniProtKB-KW"/>
</dbReference>
<comment type="caution">
    <text evidence="5">The sequence shown here is derived from an EMBL/GenBank/DDBJ whole genome shotgun (WGS) entry which is preliminary data.</text>
</comment>
<dbReference type="Proteomes" id="UP000442695">
    <property type="component" value="Unassembled WGS sequence"/>
</dbReference>
<keyword evidence="3" id="KW-0078">Bacteriocin</keyword>
<dbReference type="EMBL" id="WOWR01000041">
    <property type="protein sequence ID" value="KAF0252454.1"/>
    <property type="molecule type" value="Genomic_DNA"/>
</dbReference>
<name>A0A7V8J2D7_PSEPU</name>
<evidence type="ECO:0000313" key="5">
    <source>
        <dbReference type="EMBL" id="KAF0252454.1"/>
    </source>
</evidence>
<dbReference type="InterPro" id="IPR016128">
    <property type="entry name" value="Pyosin/cloacin_T_dom"/>
</dbReference>
<dbReference type="AlphaFoldDB" id="A0A7V8J2D7"/>
<dbReference type="SUPFAM" id="SSF69369">
    <property type="entry name" value="Cloacin translocation domain"/>
    <property type="match status" value="1"/>
</dbReference>
<evidence type="ECO:0000256" key="1">
    <source>
        <dbReference type="ARBA" id="ARBA00022529"/>
    </source>
</evidence>
<keyword evidence="1" id="KW-0929">Antimicrobial</keyword>
<proteinExistence type="predicted"/>
<sequence length="190" mass="21486">MNLRRAWTEATPLPAHEPPNYKDCIYCFPPESGLPPLYVVFNSPYPGATTIGIYSGRPYNPEKAGGAIERLDWREARITADGVELVKLHVSRFLPSDANKVMIDRLEKILQGTLQTTDIDKRFFTHEIRELERFRALGIADKILPTDRGEAWNNTHAATLEDYQLGSDATLLYTTEALEADAIQLERENP</sequence>
<dbReference type="InterPro" id="IPR036302">
    <property type="entry name" value="Pyosin/cloacin_T_dom_sf"/>
</dbReference>
<evidence type="ECO:0000256" key="2">
    <source>
        <dbReference type="ARBA" id="ARBA00023022"/>
    </source>
</evidence>